<dbReference type="EMBL" id="AP019737">
    <property type="protein sequence ID" value="BBL09865.1"/>
    <property type="molecule type" value="Genomic_DNA"/>
</dbReference>
<protein>
    <submittedName>
        <fullName evidence="1">Uncharacterized protein</fullName>
    </submittedName>
</protein>
<sequence length="234" mass="27337">MKTFEKIAKRYALTSSYYKHRQMGCPDTLAEIYDYLQQHGELPFRYEGDNWSYDAMCERQKRPGVYLSQYLTPDRTARQMAALAVRYFDNDSRIVDACCGTGQLTRALIAEGVHPSAIIGFDVDRELVDIYERLYPTVDAMQMRFEEIDFRCENIIANPPFETAACILFFDWLTKVQRSGDYAVLLLPHGFIDKQRPKAIQETMRHFLIHYRTSMQEPFARTNCRAEIAVLERL</sequence>
<proteinExistence type="predicted"/>
<evidence type="ECO:0000313" key="1">
    <source>
        <dbReference type="EMBL" id="BBL09865.1"/>
    </source>
</evidence>
<evidence type="ECO:0000313" key="2">
    <source>
        <dbReference type="Proteomes" id="UP000317465"/>
    </source>
</evidence>
<keyword evidence="2" id="KW-1185">Reference proteome</keyword>
<reference evidence="1 2" key="1">
    <citation type="journal article" date="2020" name="Int. J. Syst. Evol. Microbiol.">
        <title>Alistipes communis sp. nov., Alistipes dispar sp. nov. and Alistipes onderdonkii subsp. vulgaris subsp. nov., isolated from human faeces, and creation of Alistipes onderdonkii subsp. onderdonkii subsp. nov.</title>
        <authorList>
            <person name="Sakamoto M."/>
            <person name="Ikeyama N."/>
            <person name="Ogata Y."/>
            <person name="Suda W."/>
            <person name="Iino T."/>
            <person name="Hattori M."/>
            <person name="Ohkuma M."/>
        </authorList>
    </citation>
    <scope>NUCLEOTIDE SEQUENCE [LARGE SCALE GENOMIC DNA]</scope>
    <source>
        <strain evidence="1 2">5CPYCFAH4</strain>
    </source>
</reference>
<dbReference type="Proteomes" id="UP000317465">
    <property type="component" value="Chromosome"/>
</dbReference>
<organism evidence="1 2">
    <name type="scientific">Alistipes onderdonkii subsp. vulgaris</name>
    <dbReference type="NCBI Taxonomy" id="2585117"/>
    <lineage>
        <taxon>Bacteria</taxon>
        <taxon>Pseudomonadati</taxon>
        <taxon>Bacteroidota</taxon>
        <taxon>Bacteroidia</taxon>
        <taxon>Bacteroidales</taxon>
        <taxon>Rikenellaceae</taxon>
        <taxon>Alistipes</taxon>
    </lineage>
</organism>
<accession>A0ACA8QYG5</accession>
<name>A0ACA8QYG5_9BACT</name>
<gene>
    <name evidence="1" type="ORF">A5CPYCFAH4_20890</name>
</gene>